<reference evidence="1" key="1">
    <citation type="submission" date="2021-01" db="EMBL/GenBank/DDBJ databases">
        <title>Phytophthora aleatoria, a newly-described species from Pinus radiata is distinct from Phytophthora cactorum isolates based on comparative genomics.</title>
        <authorList>
            <person name="Mcdougal R."/>
            <person name="Panda P."/>
            <person name="Williams N."/>
            <person name="Studholme D.J."/>
        </authorList>
    </citation>
    <scope>NUCLEOTIDE SEQUENCE</scope>
    <source>
        <strain evidence="1">NZFS 4037</strain>
    </source>
</reference>
<gene>
    <name evidence="1" type="ORF">JG688_00015230</name>
</gene>
<dbReference type="AlphaFoldDB" id="A0A8J5MD24"/>
<feature type="non-terminal residue" evidence="1">
    <location>
        <position position="199"/>
    </location>
</feature>
<evidence type="ECO:0000313" key="1">
    <source>
        <dbReference type="EMBL" id="KAG6948134.1"/>
    </source>
</evidence>
<name>A0A8J5MD24_9STRA</name>
<keyword evidence="2" id="KW-1185">Reference proteome</keyword>
<comment type="caution">
    <text evidence="1">The sequence shown here is derived from an EMBL/GenBank/DDBJ whole genome shotgun (WGS) entry which is preliminary data.</text>
</comment>
<dbReference type="Proteomes" id="UP000709295">
    <property type="component" value="Unassembled WGS sequence"/>
</dbReference>
<evidence type="ECO:0000313" key="2">
    <source>
        <dbReference type="Proteomes" id="UP000709295"/>
    </source>
</evidence>
<accession>A0A8J5MD24</accession>
<protein>
    <submittedName>
        <fullName evidence="1">Uncharacterized protein</fullName>
    </submittedName>
</protein>
<sequence>FSWYDKWHLQQETSRTQLVQAVANAVGDLIEAVTSIKLAINHDTRDVPPTRSVDIVHCDDRVFRDLLVPHTAQLQVSFGIAPTEEIWNQRKRLTPDRGPGGFDTRGCLKKKVAILGKFDLLSKFAIGLASIAPGTHTVEGNFTTLKHTKGPHRGRRSNYAMEAELQSSRVGEMGDEVAHIQAFDAAEQRTSSKRTISSS</sequence>
<organism evidence="1 2">
    <name type="scientific">Phytophthora aleatoria</name>
    <dbReference type="NCBI Taxonomy" id="2496075"/>
    <lineage>
        <taxon>Eukaryota</taxon>
        <taxon>Sar</taxon>
        <taxon>Stramenopiles</taxon>
        <taxon>Oomycota</taxon>
        <taxon>Peronosporomycetes</taxon>
        <taxon>Peronosporales</taxon>
        <taxon>Peronosporaceae</taxon>
        <taxon>Phytophthora</taxon>
    </lineage>
</organism>
<dbReference type="EMBL" id="JAENGY010001605">
    <property type="protein sequence ID" value="KAG6948134.1"/>
    <property type="molecule type" value="Genomic_DNA"/>
</dbReference>
<proteinExistence type="predicted"/>